<dbReference type="Proteomes" id="UP000009011">
    <property type="component" value="Chromosome"/>
</dbReference>
<dbReference type="PANTHER" id="PTHR10030">
    <property type="entry name" value="ALPHA-L-FUCOSIDASE"/>
    <property type="match status" value="1"/>
</dbReference>
<evidence type="ECO:0000313" key="10">
    <source>
        <dbReference type="Proteomes" id="UP000009011"/>
    </source>
</evidence>
<dbReference type="InterPro" id="IPR016286">
    <property type="entry name" value="FUC_metazoa-typ"/>
</dbReference>
<evidence type="ECO:0000256" key="2">
    <source>
        <dbReference type="ARBA" id="ARBA00007951"/>
    </source>
</evidence>
<dbReference type="AlphaFoldDB" id="I7A287"/>
<organism evidence="9 10">
    <name type="scientific">Melioribacter roseus (strain DSM 23840 / JCM 17771 / VKM B-2668 / P3M-2)</name>
    <dbReference type="NCBI Taxonomy" id="1191523"/>
    <lineage>
        <taxon>Bacteria</taxon>
        <taxon>Pseudomonadati</taxon>
        <taxon>Ignavibacteriota</taxon>
        <taxon>Ignavibacteria</taxon>
        <taxon>Ignavibacteriales</taxon>
        <taxon>Melioribacteraceae</taxon>
        <taxon>Melioribacter</taxon>
    </lineage>
</organism>
<protein>
    <recommendedName>
        <fullName evidence="3">alpha-L-fucosidase</fullName>
        <ecNumber evidence="3">3.2.1.51</ecNumber>
    </recommendedName>
</protein>
<evidence type="ECO:0000256" key="6">
    <source>
        <dbReference type="ARBA" id="ARBA00023295"/>
    </source>
</evidence>
<dbReference type="HOGENOM" id="CLU_002934_0_2_10"/>
<dbReference type="EC" id="3.2.1.51" evidence="3"/>
<dbReference type="InterPro" id="IPR017853">
    <property type="entry name" value="GH"/>
</dbReference>
<dbReference type="SMART" id="SM00812">
    <property type="entry name" value="Alpha_L_fucos"/>
    <property type="match status" value="1"/>
</dbReference>
<evidence type="ECO:0000259" key="8">
    <source>
        <dbReference type="Pfam" id="PF01120"/>
    </source>
</evidence>
<gene>
    <name evidence="9" type="ordered locus">MROS_2103</name>
</gene>
<sequence>MQVDYTPTRENMANRNWFRNAKFGLFVHWGIYSVLGDGEWVMEQQRIDKQTYEKVASFFNPTEFDPKEWVRLIKDAGMKYITITTRHHDGFSMFHTKQSDWNIVDKTPYKKDIIKMIADECHKEGIKIFFYYSLVDWYHEDYYPRGATGHYSGRNNNGDWNKYIEFMKAQLTELLTNYGEIAGVWFDGLWDKKDADWKIGEIYELIHKLQPQCMIGNNHHHAPIEGEDFQMFEKDLPGQNKSGFSKDVQVSKLPLETCETINNSWGFNLRDKNYKSVKTIVNYLVRAAGNDANFLLNVGPMPNGKIQKEFADTLRRVGKWLQKYGETIYGVGKGPIEPRSWGVSTQKGNKIYIHILAPEDEILFVPLLKGNIRKINLYESNKPLDYIRNELGILIKLDKDDFNHTDTIVVIETKE</sequence>
<feature type="site" description="May be important for catalysis" evidence="7">
    <location>
        <position position="258"/>
    </location>
</feature>
<evidence type="ECO:0000313" key="9">
    <source>
        <dbReference type="EMBL" id="AFN75333.1"/>
    </source>
</evidence>
<evidence type="ECO:0000256" key="7">
    <source>
        <dbReference type="PIRSR" id="PIRSR001092-1"/>
    </source>
</evidence>
<dbReference type="STRING" id="1191523.MROS_2103"/>
<dbReference type="GO" id="GO:0004560">
    <property type="term" value="F:alpha-L-fucosidase activity"/>
    <property type="evidence" value="ECO:0007669"/>
    <property type="project" value="InterPro"/>
</dbReference>
<keyword evidence="6" id="KW-0326">Glycosidase</keyword>
<dbReference type="InterPro" id="IPR000933">
    <property type="entry name" value="Glyco_hydro_29"/>
</dbReference>
<proteinExistence type="inferred from homology"/>
<dbReference type="PATRIC" id="fig|1191523.3.peg.2224"/>
<dbReference type="InterPro" id="IPR057739">
    <property type="entry name" value="Glyco_hydro_29_N"/>
</dbReference>
<dbReference type="PRINTS" id="PR00741">
    <property type="entry name" value="GLHYDRLASE29"/>
</dbReference>
<keyword evidence="4" id="KW-0732">Signal</keyword>
<dbReference type="EMBL" id="CP003557">
    <property type="protein sequence ID" value="AFN75333.1"/>
    <property type="molecule type" value="Genomic_DNA"/>
</dbReference>
<comment type="similarity">
    <text evidence="2">Belongs to the glycosyl hydrolase 29 family.</text>
</comment>
<dbReference type="PIRSF" id="PIRSF001092">
    <property type="entry name" value="Alpha-L-fucosidase"/>
    <property type="match status" value="1"/>
</dbReference>
<evidence type="ECO:0000256" key="1">
    <source>
        <dbReference type="ARBA" id="ARBA00004071"/>
    </source>
</evidence>
<dbReference type="PANTHER" id="PTHR10030:SF37">
    <property type="entry name" value="ALPHA-L-FUCOSIDASE-RELATED"/>
    <property type="match status" value="1"/>
</dbReference>
<dbReference type="eggNOG" id="COG3669">
    <property type="taxonomic scope" value="Bacteria"/>
</dbReference>
<evidence type="ECO:0000256" key="3">
    <source>
        <dbReference type="ARBA" id="ARBA00012662"/>
    </source>
</evidence>
<dbReference type="KEGG" id="mro:MROS_2103"/>
<dbReference type="GO" id="GO:0005764">
    <property type="term" value="C:lysosome"/>
    <property type="evidence" value="ECO:0007669"/>
    <property type="project" value="TreeGrafter"/>
</dbReference>
<dbReference type="Pfam" id="PF01120">
    <property type="entry name" value="Alpha_L_fucos"/>
    <property type="match status" value="1"/>
</dbReference>
<keyword evidence="10" id="KW-1185">Reference proteome</keyword>
<keyword evidence="5" id="KW-0378">Hydrolase</keyword>
<accession>I7A287</accession>
<evidence type="ECO:0000256" key="5">
    <source>
        <dbReference type="ARBA" id="ARBA00022801"/>
    </source>
</evidence>
<dbReference type="Gene3D" id="3.20.20.80">
    <property type="entry name" value="Glycosidases"/>
    <property type="match status" value="1"/>
</dbReference>
<feature type="domain" description="Glycoside hydrolase family 29 N-terminal" evidence="8">
    <location>
        <begin position="4"/>
        <end position="326"/>
    </location>
</feature>
<dbReference type="SUPFAM" id="SSF51445">
    <property type="entry name" value="(Trans)glycosidases"/>
    <property type="match status" value="1"/>
</dbReference>
<comment type="function">
    <text evidence="1">Alpha-L-fucosidase is responsible for hydrolyzing the alpha-1,6-linked fucose joined to the reducing-end N-acetylglucosamine of the carbohydrate moieties of glycoproteins.</text>
</comment>
<evidence type="ECO:0000256" key="4">
    <source>
        <dbReference type="ARBA" id="ARBA00022729"/>
    </source>
</evidence>
<dbReference type="GO" id="GO:0006004">
    <property type="term" value="P:fucose metabolic process"/>
    <property type="evidence" value="ECO:0007669"/>
    <property type="project" value="InterPro"/>
</dbReference>
<dbReference type="GO" id="GO:0016139">
    <property type="term" value="P:glycoside catabolic process"/>
    <property type="evidence" value="ECO:0007669"/>
    <property type="project" value="TreeGrafter"/>
</dbReference>
<name>I7A287_MELRP</name>
<reference evidence="9 10" key="1">
    <citation type="journal article" date="2013" name="PLoS ONE">
        <title>Genomic analysis of Melioribacter roseus, facultatively anaerobic organotrophic bacterium representing a novel deep lineage within Bacteriodetes/Chlorobi group.</title>
        <authorList>
            <person name="Kadnikov V.V."/>
            <person name="Mardanov A.V."/>
            <person name="Podosokorskaya O.A."/>
            <person name="Gavrilov S.N."/>
            <person name="Kublanov I.V."/>
            <person name="Beletsky A.V."/>
            <person name="Bonch-Osmolovskaya E.A."/>
            <person name="Ravin N.V."/>
        </authorList>
    </citation>
    <scope>NUCLEOTIDE SEQUENCE [LARGE SCALE GENOMIC DNA]</scope>
    <source>
        <strain evidence="10">JCM 17771 / P3M-2</strain>
    </source>
</reference>